<dbReference type="PANTHER" id="PTHR10003">
    <property type="entry name" value="SUPEROXIDE DISMUTASE CU-ZN -RELATED"/>
    <property type="match status" value="1"/>
</dbReference>
<dbReference type="GO" id="GO:0006801">
    <property type="term" value="P:superoxide metabolic process"/>
    <property type="evidence" value="ECO:0007669"/>
    <property type="project" value="InterPro"/>
</dbReference>
<accession>A0A7X0H8P0</accession>
<feature type="region of interest" description="Disordered" evidence="2">
    <location>
        <begin position="32"/>
        <end position="91"/>
    </location>
</feature>
<evidence type="ECO:0000256" key="3">
    <source>
        <dbReference type="SAM" id="SignalP"/>
    </source>
</evidence>
<dbReference type="Pfam" id="PF00080">
    <property type="entry name" value="Sod_Cu"/>
    <property type="match status" value="1"/>
</dbReference>
<feature type="signal peptide" evidence="3">
    <location>
        <begin position="1"/>
        <end position="21"/>
    </location>
</feature>
<evidence type="ECO:0000313" key="5">
    <source>
        <dbReference type="EMBL" id="MBB6430146.1"/>
    </source>
</evidence>
<comment type="similarity">
    <text evidence="1">Belongs to the Cu-Zn superoxide dismutase family.</text>
</comment>
<reference evidence="5 6" key="1">
    <citation type="submission" date="2020-08" db="EMBL/GenBank/DDBJ databases">
        <title>Genomic Encyclopedia of Type Strains, Phase IV (KMG-IV): sequencing the most valuable type-strain genomes for metagenomic binning, comparative biology and taxonomic classification.</title>
        <authorList>
            <person name="Goeker M."/>
        </authorList>
    </citation>
    <scope>NUCLEOTIDE SEQUENCE [LARGE SCALE GENOMIC DNA]</scope>
    <source>
        <strain evidence="5 6">DSM 103725</strain>
    </source>
</reference>
<dbReference type="InterPro" id="IPR001424">
    <property type="entry name" value="SOD_Cu_Zn_dom"/>
</dbReference>
<evidence type="ECO:0000259" key="4">
    <source>
        <dbReference type="Pfam" id="PF00080"/>
    </source>
</evidence>
<dbReference type="AlphaFoldDB" id="A0A7X0H8P0"/>
<sequence>MNRTFSLCVALLAVGLFVVIAQGNPLSQIKQAANETRDAAESKSEEIAKEAEGHEKHDEHASHDDHHDHAKHDDHSHGKHHDDDDDDDDDDEFEVEVDHAVAIMIPTEGNNVRGVIRFDQTKMGVRVTASVSGLNPNQKHGFHIHEFGDISDPAGKATGGHYNPQGHDHALPHDHGAGHGHAHARHAGDLGNLQADADGNATFDQTFDNISVFDDDFNPIIGRGVIIHAQPDDGGQPTGNAGARISQGVIGVANTK</sequence>
<evidence type="ECO:0000313" key="6">
    <source>
        <dbReference type="Proteomes" id="UP000541810"/>
    </source>
</evidence>
<dbReference type="PROSITE" id="PS00087">
    <property type="entry name" value="SOD_CU_ZN_1"/>
    <property type="match status" value="1"/>
</dbReference>
<protein>
    <submittedName>
        <fullName evidence="5">Cu/Zn superoxide dismutase</fullName>
    </submittedName>
</protein>
<dbReference type="InterPro" id="IPR018152">
    <property type="entry name" value="SOD_Cu/Zn_BS"/>
</dbReference>
<evidence type="ECO:0000256" key="1">
    <source>
        <dbReference type="ARBA" id="ARBA00010457"/>
    </source>
</evidence>
<dbReference type="EMBL" id="JACHGY010000001">
    <property type="protein sequence ID" value="MBB6430146.1"/>
    <property type="molecule type" value="Genomic_DNA"/>
</dbReference>
<feature type="chain" id="PRO_5030602850" evidence="3">
    <location>
        <begin position="22"/>
        <end position="256"/>
    </location>
</feature>
<keyword evidence="6" id="KW-1185">Reference proteome</keyword>
<proteinExistence type="inferred from homology"/>
<comment type="caution">
    <text evidence="5">The sequence shown here is derived from an EMBL/GenBank/DDBJ whole genome shotgun (WGS) entry which is preliminary data.</text>
</comment>
<dbReference type="SUPFAM" id="SSF49329">
    <property type="entry name" value="Cu,Zn superoxide dismutase-like"/>
    <property type="match status" value="1"/>
</dbReference>
<keyword evidence="3" id="KW-0732">Signal</keyword>
<dbReference type="Gene3D" id="2.60.40.200">
    <property type="entry name" value="Superoxide dismutase, copper/zinc binding domain"/>
    <property type="match status" value="1"/>
</dbReference>
<dbReference type="InterPro" id="IPR036423">
    <property type="entry name" value="SOD-like_Cu/Zn_dom_sf"/>
</dbReference>
<gene>
    <name evidence="5" type="ORF">HNQ40_001952</name>
</gene>
<name>A0A7X0H8P0_9BACT</name>
<feature type="domain" description="Superoxide dismutase copper/zinc binding" evidence="4">
    <location>
        <begin position="112"/>
        <end position="250"/>
    </location>
</feature>
<dbReference type="Proteomes" id="UP000541810">
    <property type="component" value="Unassembled WGS sequence"/>
</dbReference>
<dbReference type="GO" id="GO:0005507">
    <property type="term" value="F:copper ion binding"/>
    <property type="evidence" value="ECO:0007669"/>
    <property type="project" value="InterPro"/>
</dbReference>
<feature type="compositionally biased region" description="Basic and acidic residues" evidence="2">
    <location>
        <begin position="35"/>
        <end position="82"/>
    </location>
</feature>
<dbReference type="RefSeq" id="WP_184677682.1">
    <property type="nucleotide sequence ID" value="NZ_JACHGY010000001.1"/>
</dbReference>
<dbReference type="InterPro" id="IPR024134">
    <property type="entry name" value="SOD_Cu/Zn_/chaperone"/>
</dbReference>
<evidence type="ECO:0000256" key="2">
    <source>
        <dbReference type="SAM" id="MobiDB-lite"/>
    </source>
</evidence>
<organism evidence="5 6">
    <name type="scientific">Algisphaera agarilytica</name>
    <dbReference type="NCBI Taxonomy" id="1385975"/>
    <lineage>
        <taxon>Bacteria</taxon>
        <taxon>Pseudomonadati</taxon>
        <taxon>Planctomycetota</taxon>
        <taxon>Phycisphaerae</taxon>
        <taxon>Phycisphaerales</taxon>
        <taxon>Phycisphaeraceae</taxon>
        <taxon>Algisphaera</taxon>
    </lineage>
</organism>